<evidence type="ECO:0000259" key="3">
    <source>
        <dbReference type="PROSITE" id="PS51755"/>
    </source>
</evidence>
<dbReference type="AlphaFoldDB" id="A0A0F6A716"/>
<dbReference type="GO" id="GO:0003677">
    <property type="term" value="F:DNA binding"/>
    <property type="evidence" value="ECO:0007669"/>
    <property type="project" value="UniProtKB-UniRule"/>
</dbReference>
<evidence type="ECO:0000256" key="2">
    <source>
        <dbReference type="PROSITE-ProRule" id="PRU01091"/>
    </source>
</evidence>
<dbReference type="Proteomes" id="UP000033434">
    <property type="component" value="Unassembled WGS sequence"/>
</dbReference>
<dbReference type="CDD" id="cd00383">
    <property type="entry name" value="trans_reg_C"/>
    <property type="match status" value="1"/>
</dbReference>
<dbReference type="RefSeq" id="WP_046358275.1">
    <property type="nucleotide sequence ID" value="NZ_AUXW01000191.1"/>
</dbReference>
<evidence type="ECO:0000313" key="4">
    <source>
        <dbReference type="EMBL" id="KKE81214.1"/>
    </source>
</evidence>
<reference evidence="4 5" key="1">
    <citation type="journal article" date="2015" name="BMC Genomics">
        <title>Genome mining reveals unlocked bioactive potential of marine Gram-negative bacteria.</title>
        <authorList>
            <person name="Machado H."/>
            <person name="Sonnenschein E.C."/>
            <person name="Melchiorsen J."/>
            <person name="Gram L."/>
        </authorList>
    </citation>
    <scope>NUCLEOTIDE SEQUENCE [LARGE SCALE GENOMIC DNA]</scope>
    <source>
        <strain evidence="4 5">S4054</strain>
    </source>
</reference>
<evidence type="ECO:0000256" key="1">
    <source>
        <dbReference type="ARBA" id="ARBA00023125"/>
    </source>
</evidence>
<dbReference type="PATRIC" id="fig|1129367.4.peg.4975"/>
<dbReference type="InterPro" id="IPR016032">
    <property type="entry name" value="Sig_transdc_resp-reg_C-effctor"/>
</dbReference>
<name>A0A0F6A716_9GAMM</name>
<dbReference type="GO" id="GO:0000160">
    <property type="term" value="P:phosphorelay signal transduction system"/>
    <property type="evidence" value="ECO:0007669"/>
    <property type="project" value="InterPro"/>
</dbReference>
<dbReference type="Pfam" id="PF00486">
    <property type="entry name" value="Trans_reg_C"/>
    <property type="match status" value="1"/>
</dbReference>
<gene>
    <name evidence="4" type="ORF">N479_23315</name>
</gene>
<dbReference type="InterPro" id="IPR036388">
    <property type="entry name" value="WH-like_DNA-bd_sf"/>
</dbReference>
<comment type="caution">
    <text evidence="4">The sequence shown here is derived from an EMBL/GenBank/DDBJ whole genome shotgun (WGS) entry which is preliminary data.</text>
</comment>
<accession>A0A0F6A716</accession>
<proteinExistence type="predicted"/>
<dbReference type="GO" id="GO:0006355">
    <property type="term" value="P:regulation of DNA-templated transcription"/>
    <property type="evidence" value="ECO:0007669"/>
    <property type="project" value="InterPro"/>
</dbReference>
<dbReference type="SMART" id="SM00862">
    <property type="entry name" value="Trans_reg_C"/>
    <property type="match status" value="1"/>
</dbReference>
<feature type="domain" description="OmpR/PhoB-type" evidence="3">
    <location>
        <begin position="1"/>
        <end position="87"/>
    </location>
</feature>
<feature type="DNA-binding region" description="OmpR/PhoB-type" evidence="2">
    <location>
        <begin position="1"/>
        <end position="87"/>
    </location>
</feature>
<dbReference type="EMBL" id="AUXW01000191">
    <property type="protein sequence ID" value="KKE81214.1"/>
    <property type="molecule type" value="Genomic_DNA"/>
</dbReference>
<protein>
    <recommendedName>
        <fullName evidence="3">OmpR/PhoB-type domain-containing protein</fullName>
    </recommendedName>
</protein>
<dbReference type="InterPro" id="IPR001867">
    <property type="entry name" value="OmpR/PhoB-type_DNA-bd"/>
</dbReference>
<keyword evidence="1 2" id="KW-0238">DNA-binding</keyword>
<dbReference type="SUPFAM" id="SSF46894">
    <property type="entry name" value="C-terminal effector domain of the bipartite response regulators"/>
    <property type="match status" value="1"/>
</dbReference>
<dbReference type="Gene3D" id="1.10.10.10">
    <property type="entry name" value="Winged helix-like DNA-binding domain superfamily/Winged helix DNA-binding domain"/>
    <property type="match status" value="1"/>
</dbReference>
<organism evidence="4 5">
    <name type="scientific">Pseudoalteromonas luteoviolacea S4054</name>
    <dbReference type="NCBI Taxonomy" id="1129367"/>
    <lineage>
        <taxon>Bacteria</taxon>
        <taxon>Pseudomonadati</taxon>
        <taxon>Pseudomonadota</taxon>
        <taxon>Gammaproteobacteria</taxon>
        <taxon>Alteromonadales</taxon>
        <taxon>Pseudoalteromonadaceae</taxon>
        <taxon>Pseudoalteromonas</taxon>
    </lineage>
</organism>
<evidence type="ECO:0000313" key="5">
    <source>
        <dbReference type="Proteomes" id="UP000033434"/>
    </source>
</evidence>
<sequence>MYRSQIRVDDKVRSVEPKVLQVLALLAKHQGEVVTHEQFLTQIWPNMVVGPNAIQRCIAQLRKVLNDDAKTPALIMTHPKIGYSLLPSVRWTERVLTVMSCFQSWRPVKMRLWC</sequence>
<dbReference type="PROSITE" id="PS51755">
    <property type="entry name" value="OMPR_PHOB"/>
    <property type="match status" value="1"/>
</dbReference>